<protein>
    <submittedName>
        <fullName evidence="1">Uncharacterized protein</fullName>
    </submittedName>
</protein>
<dbReference type="AlphaFoldDB" id="A0A0F9LHY7"/>
<organism evidence="1">
    <name type="scientific">marine sediment metagenome</name>
    <dbReference type="NCBI Taxonomy" id="412755"/>
    <lineage>
        <taxon>unclassified sequences</taxon>
        <taxon>metagenomes</taxon>
        <taxon>ecological metagenomes</taxon>
    </lineage>
</organism>
<evidence type="ECO:0000313" key="1">
    <source>
        <dbReference type="EMBL" id="KKM63945.1"/>
    </source>
</evidence>
<dbReference type="EMBL" id="LAZR01010997">
    <property type="protein sequence ID" value="KKM63945.1"/>
    <property type="molecule type" value="Genomic_DNA"/>
</dbReference>
<gene>
    <name evidence="1" type="ORF">LCGC14_1506320</name>
</gene>
<proteinExistence type="predicted"/>
<reference evidence="1" key="1">
    <citation type="journal article" date="2015" name="Nature">
        <title>Complex archaea that bridge the gap between prokaryotes and eukaryotes.</title>
        <authorList>
            <person name="Spang A."/>
            <person name="Saw J.H."/>
            <person name="Jorgensen S.L."/>
            <person name="Zaremba-Niedzwiedzka K."/>
            <person name="Martijn J."/>
            <person name="Lind A.E."/>
            <person name="van Eijk R."/>
            <person name="Schleper C."/>
            <person name="Guy L."/>
            <person name="Ettema T.J."/>
        </authorList>
    </citation>
    <scope>NUCLEOTIDE SEQUENCE</scope>
</reference>
<comment type="caution">
    <text evidence="1">The sequence shown here is derived from an EMBL/GenBank/DDBJ whole genome shotgun (WGS) entry which is preliminary data.</text>
</comment>
<name>A0A0F9LHY7_9ZZZZ</name>
<accession>A0A0F9LHY7</accession>
<sequence>MSRKKKDKVTLNSEIKIDEKSEGMKIILQACEQIFISFKPILKRFLLTEYANEFLNDGTIHKLIQLFDIVSKESNKLKFPSFTFKLPRDLRD</sequence>